<protein>
    <submittedName>
        <fullName evidence="1">Uncharacterized protein</fullName>
    </submittedName>
</protein>
<dbReference type="InterPro" id="IPR007925">
    <property type="entry name" value="TRelaxosome_TraM"/>
</dbReference>
<gene>
    <name evidence="1" type="ORF">SCTVLC_0350</name>
</gene>
<dbReference type="AlphaFoldDB" id="A0A068R9Y8"/>
<sequence>MLMDNVLKTACASTILLQMVGNINEVKEMGLFNYDDMKERIKEKTNDKLEALSKK</sequence>
<dbReference type="Pfam" id="PF05261">
    <property type="entry name" value="Tra_M"/>
    <property type="match status" value="1"/>
</dbReference>
<reference evidence="1" key="2">
    <citation type="journal article" date="2014" name="Genome Biol. Evol.">
        <title>Settling down: the genome of Serratia symbiotica from the aphid Cinara tujafilina zooms in on the process of accommodation to a cooperative intracellular life.</title>
        <authorList>
            <person name="Manzano-Marin A."/>
            <person name="Latorre A."/>
        </authorList>
    </citation>
    <scope>NUCLEOTIDE SEQUENCE</scope>
    <source>
        <strain evidence="1">SCt-VLC</strain>
    </source>
</reference>
<organism evidence="1">
    <name type="scientific">Serratia symbiotica SCt-VLC</name>
    <dbReference type="NCBI Taxonomy" id="1347341"/>
    <lineage>
        <taxon>Bacteria</taxon>
        <taxon>Pseudomonadati</taxon>
        <taxon>Pseudomonadota</taxon>
        <taxon>Gammaproteobacteria</taxon>
        <taxon>Enterobacterales</taxon>
        <taxon>Yersiniaceae</taxon>
        <taxon>Serratia</taxon>
        <taxon>Serratia symbiotica</taxon>
    </lineage>
</organism>
<proteinExistence type="predicted"/>
<reference evidence="1" key="1">
    <citation type="submission" date="2013-06" db="EMBL/GenBank/DDBJ databases">
        <authorList>
            <person name="Mazano-Marin A."/>
        </authorList>
    </citation>
    <scope>NUCLEOTIDE SEQUENCE</scope>
    <source>
        <strain evidence="1">SCt-VLC</strain>
    </source>
</reference>
<dbReference type="GO" id="GO:0003677">
    <property type="term" value="F:DNA binding"/>
    <property type="evidence" value="ECO:0007669"/>
    <property type="project" value="InterPro"/>
</dbReference>
<accession>A0A068R9Y8</accession>
<dbReference type="EMBL" id="FR904230">
    <property type="protein sequence ID" value="CDG47117.1"/>
    <property type="molecule type" value="Genomic_DNA"/>
</dbReference>
<dbReference type="Gene3D" id="1.10.287.2320">
    <property type="match status" value="1"/>
</dbReference>
<name>A0A068R9Y8_9GAMM</name>
<evidence type="ECO:0000313" key="1">
    <source>
        <dbReference type="EMBL" id="CDG47117.1"/>
    </source>
</evidence>